<dbReference type="Pfam" id="PF10691">
    <property type="entry name" value="DUF2497"/>
    <property type="match status" value="1"/>
</dbReference>
<keyword evidence="3" id="KW-1185">Reference proteome</keyword>
<dbReference type="Proteomes" id="UP000282957">
    <property type="component" value="Unassembled WGS sequence"/>
</dbReference>
<dbReference type="EMBL" id="SACL01000005">
    <property type="protein sequence ID" value="RVT95832.1"/>
    <property type="molecule type" value="Genomic_DNA"/>
</dbReference>
<feature type="compositionally biased region" description="Pro residues" evidence="1">
    <location>
        <begin position="46"/>
        <end position="63"/>
    </location>
</feature>
<proteinExistence type="predicted"/>
<feature type="compositionally biased region" description="Pro residues" evidence="1">
    <location>
        <begin position="74"/>
        <end position="85"/>
    </location>
</feature>
<feature type="compositionally biased region" description="Low complexity" evidence="1">
    <location>
        <begin position="34"/>
        <end position="45"/>
    </location>
</feature>
<protein>
    <submittedName>
        <fullName evidence="2">DUF2497 domain-containing protein</fullName>
    </submittedName>
</protein>
<name>A0A437MDW4_9PROT</name>
<evidence type="ECO:0000256" key="1">
    <source>
        <dbReference type="SAM" id="MobiDB-lite"/>
    </source>
</evidence>
<dbReference type="AlphaFoldDB" id="A0A437MDW4"/>
<feature type="compositionally biased region" description="Pro residues" evidence="1">
    <location>
        <begin position="20"/>
        <end position="33"/>
    </location>
</feature>
<accession>A0A437MDW4</accession>
<evidence type="ECO:0000313" key="2">
    <source>
        <dbReference type="EMBL" id="RVT95832.1"/>
    </source>
</evidence>
<dbReference type="OrthoDB" id="7189469at2"/>
<gene>
    <name evidence="2" type="ORF">EOD42_16045</name>
</gene>
<evidence type="ECO:0000313" key="3">
    <source>
        <dbReference type="Proteomes" id="UP000282957"/>
    </source>
</evidence>
<organism evidence="2 3">
    <name type="scientific">Rhodovarius crocodyli</name>
    <dbReference type="NCBI Taxonomy" id="1979269"/>
    <lineage>
        <taxon>Bacteria</taxon>
        <taxon>Pseudomonadati</taxon>
        <taxon>Pseudomonadota</taxon>
        <taxon>Alphaproteobacteria</taxon>
        <taxon>Acetobacterales</taxon>
        <taxon>Roseomonadaceae</taxon>
        <taxon>Rhodovarius</taxon>
    </lineage>
</organism>
<dbReference type="InterPro" id="IPR019632">
    <property type="entry name" value="DUF2497"/>
</dbReference>
<feature type="region of interest" description="Disordered" evidence="1">
    <location>
        <begin position="11"/>
        <end position="89"/>
    </location>
</feature>
<reference evidence="2 3" key="1">
    <citation type="submission" date="2019-01" db="EMBL/GenBank/DDBJ databases">
        <authorList>
            <person name="Chen W.-M."/>
        </authorList>
    </citation>
    <scope>NUCLEOTIDE SEQUENCE [LARGE SCALE GENOMIC DNA]</scope>
    <source>
        <strain evidence="2 3">CCP-6</strain>
    </source>
</reference>
<comment type="caution">
    <text evidence="2">The sequence shown here is derived from an EMBL/GenBank/DDBJ whole genome shotgun (WGS) entry which is preliminary data.</text>
</comment>
<sequence length="168" mass="17733">MDDILASIRKILNDDGTPGDQPPLPAPPPPPSTEPLMLTEEMLVPVPAPPPAEPEPAPEPPQLMPLSLGEALAPVPPPPPPPEPAAMPNSELLAPAAAAATAASMSELLRAVAQDRAAPIANSAGVTIEDVVREMLRPLLKEWLDTHLPAIVERTVRQEIERVVASQR</sequence>